<evidence type="ECO:0000256" key="2">
    <source>
        <dbReference type="ARBA" id="ARBA00022723"/>
    </source>
</evidence>
<keyword evidence="4" id="KW-1133">Transmembrane helix</keyword>
<dbReference type="Gene3D" id="2.60.40.420">
    <property type="entry name" value="Cupredoxins - blue copper proteins"/>
    <property type="match status" value="1"/>
</dbReference>
<dbReference type="Proteomes" id="UP000680805">
    <property type="component" value="Chromosome"/>
</dbReference>
<accession>A0A975RUX9</accession>
<gene>
    <name evidence="6" type="ORF">KMZ68_10980</name>
</gene>
<dbReference type="GO" id="GO:0030313">
    <property type="term" value="C:cell envelope"/>
    <property type="evidence" value="ECO:0007669"/>
    <property type="project" value="UniProtKB-SubCell"/>
</dbReference>
<proteinExistence type="predicted"/>
<dbReference type="GO" id="GO:0005507">
    <property type="term" value="F:copper ion binding"/>
    <property type="evidence" value="ECO:0007669"/>
    <property type="project" value="InterPro"/>
</dbReference>
<dbReference type="InterPro" id="IPR051403">
    <property type="entry name" value="NosZ/Cyto_c_oxidase_sub2"/>
</dbReference>
<dbReference type="CDD" id="cd13917">
    <property type="entry name" value="CuRO_HCO_II_like_4"/>
    <property type="match status" value="1"/>
</dbReference>
<protein>
    <recommendedName>
        <fullName evidence="5">Cytochrome oxidase subunit II copper A binding domain-containing protein</fullName>
    </recommendedName>
</protein>
<reference evidence="6" key="1">
    <citation type="submission" date="2021-06" db="EMBL/GenBank/DDBJ databases">
        <title>Bradyrhizobium sp. S2-11-2 Genome sequencing.</title>
        <authorList>
            <person name="Jin L."/>
        </authorList>
    </citation>
    <scope>NUCLEOTIDE SEQUENCE</scope>
    <source>
        <strain evidence="6">S2-11-2</strain>
    </source>
</reference>
<dbReference type="EMBL" id="CP076135">
    <property type="protein sequence ID" value="QWG20311.1"/>
    <property type="molecule type" value="Genomic_DNA"/>
</dbReference>
<evidence type="ECO:0000313" key="6">
    <source>
        <dbReference type="EMBL" id="QWG20311.1"/>
    </source>
</evidence>
<dbReference type="KEGG" id="bsei:KMZ68_10980"/>
<dbReference type="GO" id="GO:0004129">
    <property type="term" value="F:cytochrome-c oxidase activity"/>
    <property type="evidence" value="ECO:0007669"/>
    <property type="project" value="InterPro"/>
</dbReference>
<dbReference type="PROSITE" id="PS50857">
    <property type="entry name" value="COX2_CUA"/>
    <property type="match status" value="1"/>
</dbReference>
<evidence type="ECO:0000256" key="3">
    <source>
        <dbReference type="ARBA" id="ARBA00023008"/>
    </source>
</evidence>
<evidence type="ECO:0000256" key="1">
    <source>
        <dbReference type="ARBA" id="ARBA00004196"/>
    </source>
</evidence>
<evidence type="ECO:0000256" key="4">
    <source>
        <dbReference type="SAM" id="Phobius"/>
    </source>
</evidence>
<dbReference type="PANTHER" id="PTHR42838">
    <property type="entry name" value="CYTOCHROME C OXIDASE SUBUNIT II"/>
    <property type="match status" value="1"/>
</dbReference>
<dbReference type="GO" id="GO:0016020">
    <property type="term" value="C:membrane"/>
    <property type="evidence" value="ECO:0007669"/>
    <property type="project" value="InterPro"/>
</dbReference>
<dbReference type="AlphaFoldDB" id="A0A975RUX9"/>
<name>A0A975RUX9_9BRAD</name>
<evidence type="ECO:0000259" key="5">
    <source>
        <dbReference type="PROSITE" id="PS50857"/>
    </source>
</evidence>
<dbReference type="InterPro" id="IPR002429">
    <property type="entry name" value="CcO_II-like_C"/>
</dbReference>
<keyword evidence="4" id="KW-0812">Transmembrane</keyword>
<dbReference type="PANTHER" id="PTHR42838:SF2">
    <property type="entry name" value="NITROUS-OXIDE REDUCTASE"/>
    <property type="match status" value="1"/>
</dbReference>
<dbReference type="SUPFAM" id="SSF49503">
    <property type="entry name" value="Cupredoxins"/>
    <property type="match status" value="1"/>
</dbReference>
<keyword evidence="2" id="KW-0479">Metal-binding</keyword>
<keyword evidence="4" id="KW-0472">Membrane</keyword>
<comment type="subcellular location">
    <subcellularLocation>
        <location evidence="1">Cell envelope</location>
    </subcellularLocation>
</comment>
<keyword evidence="3" id="KW-0186">Copper</keyword>
<feature type="domain" description="Cytochrome oxidase subunit II copper A binding" evidence="5">
    <location>
        <begin position="86"/>
        <end position="189"/>
    </location>
</feature>
<sequence>MAVTPPEQRIWWNEPIERVELVWIVIAFLWGLFMFGFMIAWHFIGQQNLSKEAYRIAPSAYEAKVDEFAKKFTVREEQGIPVVKPKPGTDVYLLGRLWQWWPILELEKGVSYRIHLSSIDWQHGFSLQPVNINISVHPGYEHVISLTPTQSGEFGIICNEFCGIGHHTMTGKIYVTEQKRAEAEQRLAGGR</sequence>
<dbReference type="RefSeq" id="WP_215615786.1">
    <property type="nucleotide sequence ID" value="NZ_CP076135.1"/>
</dbReference>
<dbReference type="InterPro" id="IPR008972">
    <property type="entry name" value="Cupredoxin"/>
</dbReference>
<evidence type="ECO:0000313" key="7">
    <source>
        <dbReference type="Proteomes" id="UP000680805"/>
    </source>
</evidence>
<organism evidence="6 7">
    <name type="scientific">Bradyrhizobium sediminis</name>
    <dbReference type="NCBI Taxonomy" id="2840469"/>
    <lineage>
        <taxon>Bacteria</taxon>
        <taxon>Pseudomonadati</taxon>
        <taxon>Pseudomonadota</taxon>
        <taxon>Alphaproteobacteria</taxon>
        <taxon>Hyphomicrobiales</taxon>
        <taxon>Nitrobacteraceae</taxon>
        <taxon>Bradyrhizobium</taxon>
    </lineage>
</organism>
<feature type="transmembrane region" description="Helical" evidence="4">
    <location>
        <begin position="21"/>
        <end position="44"/>
    </location>
</feature>